<name>A0A919RNM7_9ACTN</name>
<proteinExistence type="predicted"/>
<organism evidence="2 3">
    <name type="scientific">Sinosporangium siamense</name>
    <dbReference type="NCBI Taxonomy" id="1367973"/>
    <lineage>
        <taxon>Bacteria</taxon>
        <taxon>Bacillati</taxon>
        <taxon>Actinomycetota</taxon>
        <taxon>Actinomycetes</taxon>
        <taxon>Streptosporangiales</taxon>
        <taxon>Streptosporangiaceae</taxon>
        <taxon>Sinosporangium</taxon>
    </lineage>
</organism>
<dbReference type="Proteomes" id="UP000606172">
    <property type="component" value="Unassembled WGS sequence"/>
</dbReference>
<dbReference type="EMBL" id="BOOW01000036">
    <property type="protein sequence ID" value="GII95531.1"/>
    <property type="molecule type" value="Genomic_DNA"/>
</dbReference>
<protein>
    <submittedName>
        <fullName evidence="2">Uncharacterized protein</fullName>
    </submittedName>
</protein>
<keyword evidence="1" id="KW-1133">Transmembrane helix</keyword>
<gene>
    <name evidence="2" type="ORF">Ssi02_57620</name>
</gene>
<accession>A0A919RNM7</accession>
<comment type="caution">
    <text evidence="2">The sequence shown here is derived from an EMBL/GenBank/DDBJ whole genome shotgun (WGS) entry which is preliminary data.</text>
</comment>
<reference evidence="2" key="1">
    <citation type="submission" date="2021-01" db="EMBL/GenBank/DDBJ databases">
        <title>Whole genome shotgun sequence of Sinosporangium siamense NBRC 109515.</title>
        <authorList>
            <person name="Komaki H."/>
            <person name="Tamura T."/>
        </authorList>
    </citation>
    <scope>NUCLEOTIDE SEQUENCE</scope>
    <source>
        <strain evidence="2">NBRC 109515</strain>
    </source>
</reference>
<evidence type="ECO:0000256" key="1">
    <source>
        <dbReference type="SAM" id="Phobius"/>
    </source>
</evidence>
<evidence type="ECO:0000313" key="3">
    <source>
        <dbReference type="Proteomes" id="UP000606172"/>
    </source>
</evidence>
<feature type="transmembrane region" description="Helical" evidence="1">
    <location>
        <begin position="40"/>
        <end position="64"/>
    </location>
</feature>
<keyword evidence="1" id="KW-0472">Membrane</keyword>
<sequence>MLYAAVNLIMFQIAAAHPAGLSWYGDPWTAVTLDQLDRAIAHACAGTFVYTLILGVEALFLAVLDRPSRRSTVNTILACLVGVMYLLTLAVAIAVNPTTSPWRINDEYDVAMPGPDWYMPALISIGIAAFIGLTTWLFGRARGKDW</sequence>
<keyword evidence="3" id="KW-1185">Reference proteome</keyword>
<keyword evidence="1" id="KW-0812">Transmembrane</keyword>
<feature type="transmembrane region" description="Helical" evidence="1">
    <location>
        <begin position="117"/>
        <end position="138"/>
    </location>
</feature>
<evidence type="ECO:0000313" key="2">
    <source>
        <dbReference type="EMBL" id="GII95531.1"/>
    </source>
</evidence>
<dbReference type="AlphaFoldDB" id="A0A919RNM7"/>
<feature type="transmembrane region" description="Helical" evidence="1">
    <location>
        <begin position="76"/>
        <end position="97"/>
    </location>
</feature>